<evidence type="ECO:0000313" key="2">
    <source>
        <dbReference type="EMBL" id="GJN42656.1"/>
    </source>
</evidence>
<proteinExistence type="predicted"/>
<accession>A0AAV5G5X0</accession>
<organism evidence="2 3">
    <name type="scientific">Corynebacterium ammoniagenes</name>
    <name type="common">Brevibacterium ammoniagenes</name>
    <dbReference type="NCBI Taxonomy" id="1697"/>
    <lineage>
        <taxon>Bacteria</taxon>
        <taxon>Bacillati</taxon>
        <taxon>Actinomycetota</taxon>
        <taxon>Actinomycetes</taxon>
        <taxon>Mycobacteriales</taxon>
        <taxon>Corynebacteriaceae</taxon>
        <taxon>Corynebacterium</taxon>
    </lineage>
</organism>
<keyword evidence="1" id="KW-0812">Transmembrane</keyword>
<keyword evidence="1" id="KW-0472">Membrane</keyword>
<name>A0AAV5G5X0_CORAM</name>
<feature type="transmembrane region" description="Helical" evidence="1">
    <location>
        <begin position="99"/>
        <end position="118"/>
    </location>
</feature>
<feature type="transmembrane region" description="Helical" evidence="1">
    <location>
        <begin position="21"/>
        <end position="44"/>
    </location>
</feature>
<reference evidence="2" key="1">
    <citation type="submission" date="2021-12" db="EMBL/GenBank/DDBJ databases">
        <title>Draft genome sequence of Corynebacterium ammoniagenes strain T-723.</title>
        <authorList>
            <person name="Matsuzawa M."/>
            <person name="Hiratani M."/>
            <person name="Abe I."/>
            <person name="Tsuji Y."/>
            <person name="Nakamura J."/>
        </authorList>
    </citation>
    <scope>NUCLEOTIDE SEQUENCE</scope>
    <source>
        <strain evidence="2">T-723</strain>
    </source>
</reference>
<dbReference type="Proteomes" id="UP001054925">
    <property type="component" value="Unassembled WGS sequence"/>
</dbReference>
<dbReference type="EMBL" id="BQKK01000002">
    <property type="protein sequence ID" value="GJN42656.1"/>
    <property type="molecule type" value="Genomic_DNA"/>
</dbReference>
<protein>
    <submittedName>
        <fullName evidence="2">Uncharacterized protein</fullName>
    </submittedName>
</protein>
<dbReference type="AlphaFoldDB" id="A0AAV5G5X0"/>
<gene>
    <name evidence="2" type="ORF">CAT723_11350</name>
</gene>
<keyword evidence="1" id="KW-1133">Transmembrane helix</keyword>
<sequence length="154" mass="16574">MMLRQVNFRAVNETAPEESKFAAFPLIICIVGMLVSPYLIATFVPDASAGWTALGIFFVLTLGGGLWFGAIHKPTWWFPVAAGVSFMVARALYFQDGLFLYALGFALLAGLGTLLTGAGKLDLDDEESEEATAEPTAERITDEVKEVKHGEVGA</sequence>
<feature type="transmembrane region" description="Helical" evidence="1">
    <location>
        <begin position="76"/>
        <end position="93"/>
    </location>
</feature>
<evidence type="ECO:0000256" key="1">
    <source>
        <dbReference type="SAM" id="Phobius"/>
    </source>
</evidence>
<feature type="transmembrane region" description="Helical" evidence="1">
    <location>
        <begin position="50"/>
        <end position="69"/>
    </location>
</feature>
<comment type="caution">
    <text evidence="2">The sequence shown here is derived from an EMBL/GenBank/DDBJ whole genome shotgun (WGS) entry which is preliminary data.</text>
</comment>
<evidence type="ECO:0000313" key="3">
    <source>
        <dbReference type="Proteomes" id="UP001054925"/>
    </source>
</evidence>